<evidence type="ECO:0000313" key="2">
    <source>
        <dbReference type="EMBL" id="TXX64765.1"/>
    </source>
</evidence>
<dbReference type="Pfam" id="PF13175">
    <property type="entry name" value="AAA_15"/>
    <property type="match status" value="1"/>
</dbReference>
<dbReference type="PANTHER" id="PTHR43581">
    <property type="entry name" value="ATP/GTP PHOSPHATASE"/>
    <property type="match status" value="1"/>
</dbReference>
<gene>
    <name evidence="2" type="ORF">FXF03_14895</name>
</gene>
<protein>
    <submittedName>
        <fullName evidence="2">AAA family ATPase</fullName>
    </submittedName>
</protein>
<dbReference type="PANTHER" id="PTHR43581:SF2">
    <property type="entry name" value="EXCINUCLEASE ATPASE SUBUNIT"/>
    <property type="match status" value="1"/>
</dbReference>
<name>A0ABD7SKG3_VIBCL</name>
<organism evidence="2 3">
    <name type="scientific">Vibrio cholerae</name>
    <dbReference type="NCBI Taxonomy" id="666"/>
    <lineage>
        <taxon>Bacteria</taxon>
        <taxon>Pseudomonadati</taxon>
        <taxon>Pseudomonadota</taxon>
        <taxon>Gammaproteobacteria</taxon>
        <taxon>Vibrionales</taxon>
        <taxon>Vibrionaceae</taxon>
        <taxon>Vibrio</taxon>
    </lineage>
</organism>
<reference evidence="2 3" key="1">
    <citation type="submission" date="2019-06" db="EMBL/GenBank/DDBJ databases">
        <title>Vibrio cholerae phylogeny based on whole-genome sequencing reveals genetic diversity and population strucutre.</title>
        <authorList>
            <person name="Zhiqiu Y."/>
            <person name="Bin L."/>
            <person name="Lingyan J."/>
        </authorList>
    </citation>
    <scope>NUCLEOTIDE SEQUENCE [LARGE SCALE GENOMIC DNA]</scope>
    <source>
        <strain evidence="2 3">N2814</strain>
    </source>
</reference>
<proteinExistence type="predicted"/>
<dbReference type="InterPro" id="IPR041685">
    <property type="entry name" value="AAA_GajA/Old/RecF-like"/>
</dbReference>
<evidence type="ECO:0000313" key="3">
    <source>
        <dbReference type="Proteomes" id="UP000323819"/>
    </source>
</evidence>
<dbReference type="Gene3D" id="3.40.50.300">
    <property type="entry name" value="P-loop containing nucleotide triphosphate hydrolases"/>
    <property type="match status" value="1"/>
</dbReference>
<dbReference type="InterPro" id="IPR027417">
    <property type="entry name" value="P-loop_NTPase"/>
</dbReference>
<feature type="domain" description="Endonuclease GajA/Old nuclease/RecF-like AAA" evidence="1">
    <location>
        <begin position="11"/>
        <end position="430"/>
    </location>
</feature>
<dbReference type="InterPro" id="IPR051396">
    <property type="entry name" value="Bact_Antivir_Def_Nuclease"/>
</dbReference>
<dbReference type="EMBL" id="VSIJ01000035">
    <property type="protein sequence ID" value="TXX64765.1"/>
    <property type="molecule type" value="Genomic_DNA"/>
</dbReference>
<accession>A0ABD7SKG3</accession>
<dbReference type="Proteomes" id="UP000323819">
    <property type="component" value="Unassembled WGS sequence"/>
</dbReference>
<sequence>MTLRRVILIEYIKIFGLHGEKDVLLRFDSNVKIIIGDNGSGKTTVLGALYAILSLNFHKLGKVEFESIELKFSNGETINLDKDNIGIGRYLELLEHPVLEGINNSISPDDLFELVKVVRSMPYSRVQHLPEFRKISRRSRWTSREIYDRLSYVGDKVIVETDNNSVSDTIKQTIKNNIKGRILYLPTYRRVEEALNKLGYLDDDFNQEEQLIQFGMNDVKARFNKIKSELKETAVKLYTNLNGKMLTQLTSAYKASELEFSKLEKREELRIVLSRVGDSISSQTKDQIMRLIENGDIKRDRYHPLVFVLSNLVDVYLEQKETDDAIKQFVEVANKYLVSKEFVYDENNVDIKIRNIKTGNIVELENLSSGEKQLISLFSMLYLDKADNYIVIFDEPELSLSIEWQESLLPDMLDSGKCNFLVAATHSPFIFENSLDNKTGIIEVIREG</sequence>
<dbReference type="SUPFAM" id="SSF52540">
    <property type="entry name" value="P-loop containing nucleoside triphosphate hydrolases"/>
    <property type="match status" value="1"/>
</dbReference>
<comment type="caution">
    <text evidence="2">The sequence shown here is derived from an EMBL/GenBank/DDBJ whole genome shotgun (WGS) entry which is preliminary data.</text>
</comment>
<dbReference type="AlphaFoldDB" id="A0ABD7SKG3"/>
<evidence type="ECO:0000259" key="1">
    <source>
        <dbReference type="Pfam" id="PF13175"/>
    </source>
</evidence>